<dbReference type="RefSeq" id="XP_064655213.1">
    <property type="nucleotide sequence ID" value="XM_064806396.1"/>
</dbReference>
<dbReference type="PROSITE" id="PS00344">
    <property type="entry name" value="GATA_ZN_FINGER_1"/>
    <property type="match status" value="2"/>
</dbReference>
<feature type="compositionally biased region" description="Polar residues" evidence="10">
    <location>
        <begin position="441"/>
        <end position="450"/>
    </location>
</feature>
<dbReference type="PANTHER" id="PTHR10071">
    <property type="entry name" value="TRANSCRIPTION FACTOR GATA FAMILY MEMBER"/>
    <property type="match status" value="1"/>
</dbReference>
<evidence type="ECO:0000256" key="9">
    <source>
        <dbReference type="PROSITE-ProRule" id="PRU00094"/>
    </source>
</evidence>
<feature type="domain" description="GATA-type" evidence="11">
    <location>
        <begin position="275"/>
        <end position="322"/>
    </location>
</feature>
<evidence type="ECO:0000256" key="3">
    <source>
        <dbReference type="ARBA" id="ARBA00022737"/>
    </source>
</evidence>
<dbReference type="Pfam" id="PF00320">
    <property type="entry name" value="GATA"/>
    <property type="match status" value="2"/>
</dbReference>
<protein>
    <submittedName>
        <fullName evidence="12">GATA type transcriptional activator of nitrogen-regulated proteins</fullName>
    </submittedName>
</protein>
<dbReference type="AlphaFoldDB" id="A0AAV9NYW6"/>
<feature type="compositionally biased region" description="Basic and acidic residues" evidence="10">
    <location>
        <begin position="67"/>
        <end position="87"/>
    </location>
</feature>
<evidence type="ECO:0000256" key="10">
    <source>
        <dbReference type="SAM" id="MobiDB-lite"/>
    </source>
</evidence>
<dbReference type="CDD" id="cd00202">
    <property type="entry name" value="ZnF_GATA"/>
    <property type="match status" value="2"/>
</dbReference>
<dbReference type="Gene3D" id="3.30.50.10">
    <property type="entry name" value="Erythroid Transcription Factor GATA-1, subunit A"/>
    <property type="match status" value="2"/>
</dbReference>
<keyword evidence="6" id="KW-0805">Transcription regulation</keyword>
<keyword evidence="5" id="KW-0862">Zinc</keyword>
<feature type="region of interest" description="Disordered" evidence="10">
    <location>
        <begin position="245"/>
        <end position="265"/>
    </location>
</feature>
<dbReference type="GO" id="GO:0005634">
    <property type="term" value="C:nucleus"/>
    <property type="evidence" value="ECO:0007669"/>
    <property type="project" value="UniProtKB-SubCell"/>
</dbReference>
<dbReference type="PANTHER" id="PTHR10071:SF335">
    <property type="entry name" value="IRON-SENSING TRANSCRIPTIONAL REPRESSOR-RELATED"/>
    <property type="match status" value="1"/>
</dbReference>
<dbReference type="GO" id="GO:0034757">
    <property type="term" value="P:negative regulation of iron ion transport"/>
    <property type="evidence" value="ECO:0007669"/>
    <property type="project" value="UniProtKB-ARBA"/>
</dbReference>
<dbReference type="GO" id="GO:0000981">
    <property type="term" value="F:DNA-binding transcription factor activity, RNA polymerase II-specific"/>
    <property type="evidence" value="ECO:0007669"/>
    <property type="project" value="TreeGrafter"/>
</dbReference>
<evidence type="ECO:0000256" key="7">
    <source>
        <dbReference type="ARBA" id="ARBA00023163"/>
    </source>
</evidence>
<gene>
    <name evidence="12" type="primary">SFU1</name>
    <name evidence="12" type="ORF">LTR77_009167</name>
</gene>
<evidence type="ECO:0000313" key="12">
    <source>
        <dbReference type="EMBL" id="KAK5165070.1"/>
    </source>
</evidence>
<dbReference type="GO" id="GO:0045944">
    <property type="term" value="P:positive regulation of transcription by RNA polymerase II"/>
    <property type="evidence" value="ECO:0007669"/>
    <property type="project" value="TreeGrafter"/>
</dbReference>
<comment type="subcellular location">
    <subcellularLocation>
        <location evidence="1">Nucleus</location>
    </subcellularLocation>
</comment>
<keyword evidence="8" id="KW-0539">Nucleus</keyword>
<evidence type="ECO:0000256" key="5">
    <source>
        <dbReference type="ARBA" id="ARBA00022833"/>
    </source>
</evidence>
<sequence>MAQTDEGRPAAEPPAPPSSLPTQMNREPSQQELEVAQQLIEHSQGVPSHQPARESHAFAAVNSEYAQRGESEQREDGVQEAHHDLGESLRAYNMGQRYPSPSSVQLPQPEAQQRPPPPATTPGGQMCSNCGTIHTPLWRRSPTGAVICNACGLYYKARNQMRPVALKRGSAAPAQQPEGQAHDRNTPPSSVQGGATYVSVDQSTAGTCPGGGRCNGTGGHEGCSGCPAYNNRISKTAQFALQQADGGAQTVGNGATPPQQATPAPSQATNVVIACQNCGTTITPLWRRDEAGHTICNACGLYHKLHGSHRPVGMKKAEIKRRKRVVPANVQQQHNPQNSPYQSDMTDDDQAYPSDSQSSIPHSAPTAQMHDNAPYQRPPSGPIPVDFTDSFRAINAPRPYPSESAVPRKRSFSASAPGGEDYPYRHAQNKRTPPRDENIDPTLNGSSAESMSKDAKRAELQREAEEYRRRMEETQRQLAELGD</sequence>
<name>A0AAV9NYW6_9PEZI</name>
<feature type="region of interest" description="Disordered" evidence="10">
    <location>
        <begin position="1"/>
        <end position="124"/>
    </location>
</feature>
<keyword evidence="13" id="KW-1185">Reference proteome</keyword>
<feature type="compositionally biased region" description="Basic and acidic residues" evidence="10">
    <location>
        <begin position="451"/>
        <end position="475"/>
    </location>
</feature>
<dbReference type="InterPro" id="IPR013088">
    <property type="entry name" value="Znf_NHR/GATA"/>
</dbReference>
<feature type="compositionally biased region" description="Low complexity" evidence="10">
    <location>
        <begin position="255"/>
        <end position="265"/>
    </location>
</feature>
<dbReference type="PRINTS" id="PR00619">
    <property type="entry name" value="GATAZNFINGER"/>
</dbReference>
<evidence type="ECO:0000256" key="4">
    <source>
        <dbReference type="ARBA" id="ARBA00022771"/>
    </source>
</evidence>
<comment type="caution">
    <text evidence="12">The sequence shown here is derived from an EMBL/GenBank/DDBJ whole genome shotgun (WGS) entry which is preliminary data.</text>
</comment>
<keyword evidence="7" id="KW-0804">Transcription</keyword>
<dbReference type="GO" id="GO:0000978">
    <property type="term" value="F:RNA polymerase II cis-regulatory region sequence-specific DNA binding"/>
    <property type="evidence" value="ECO:0007669"/>
    <property type="project" value="TreeGrafter"/>
</dbReference>
<accession>A0AAV9NYW6</accession>
<feature type="region of interest" description="Disordered" evidence="10">
    <location>
        <begin position="323"/>
        <end position="483"/>
    </location>
</feature>
<dbReference type="EMBL" id="JAVRRT010000017">
    <property type="protein sequence ID" value="KAK5165070.1"/>
    <property type="molecule type" value="Genomic_DNA"/>
</dbReference>
<feature type="compositionally biased region" description="Polar residues" evidence="10">
    <location>
        <begin position="186"/>
        <end position="195"/>
    </location>
</feature>
<dbReference type="SUPFAM" id="SSF57716">
    <property type="entry name" value="Glucocorticoid receptor-like (DNA-binding domain)"/>
    <property type="match status" value="2"/>
</dbReference>
<dbReference type="Proteomes" id="UP001337655">
    <property type="component" value="Unassembled WGS sequence"/>
</dbReference>
<dbReference type="PROSITE" id="PS50114">
    <property type="entry name" value="GATA_ZN_FINGER_2"/>
    <property type="match status" value="2"/>
</dbReference>
<keyword evidence="4 9" id="KW-0863">Zinc-finger</keyword>
<dbReference type="FunFam" id="3.30.50.10:FF:000039">
    <property type="entry name" value="Siderophore transcription factor SreA"/>
    <property type="match status" value="1"/>
</dbReference>
<reference evidence="12 13" key="1">
    <citation type="submission" date="2023-08" db="EMBL/GenBank/DDBJ databases">
        <title>Black Yeasts Isolated from many extreme environments.</title>
        <authorList>
            <person name="Coleine C."/>
            <person name="Stajich J.E."/>
            <person name="Selbmann L."/>
        </authorList>
    </citation>
    <scope>NUCLEOTIDE SEQUENCE [LARGE SCALE GENOMIC DNA]</scope>
    <source>
        <strain evidence="12 13">CCFEE 5935</strain>
    </source>
</reference>
<keyword evidence="3" id="KW-0677">Repeat</keyword>
<evidence type="ECO:0000256" key="8">
    <source>
        <dbReference type="ARBA" id="ARBA00023242"/>
    </source>
</evidence>
<dbReference type="GO" id="GO:0006879">
    <property type="term" value="P:intracellular iron ion homeostasis"/>
    <property type="evidence" value="ECO:0007669"/>
    <property type="project" value="UniProtKB-ARBA"/>
</dbReference>
<proteinExistence type="predicted"/>
<dbReference type="FunFam" id="3.30.50.10:FF:000007">
    <property type="entry name" value="Nitrogen regulatory AreA, N-terminal"/>
    <property type="match status" value="1"/>
</dbReference>
<keyword evidence="2" id="KW-0479">Metal-binding</keyword>
<evidence type="ECO:0000313" key="13">
    <source>
        <dbReference type="Proteomes" id="UP001337655"/>
    </source>
</evidence>
<evidence type="ECO:0000259" key="11">
    <source>
        <dbReference type="PROSITE" id="PS50114"/>
    </source>
</evidence>
<dbReference type="GO" id="GO:0008270">
    <property type="term" value="F:zinc ion binding"/>
    <property type="evidence" value="ECO:0007669"/>
    <property type="project" value="UniProtKB-KW"/>
</dbReference>
<evidence type="ECO:0000256" key="6">
    <source>
        <dbReference type="ARBA" id="ARBA00023015"/>
    </source>
</evidence>
<dbReference type="GO" id="GO:0000122">
    <property type="term" value="P:negative regulation of transcription by RNA polymerase II"/>
    <property type="evidence" value="ECO:0007669"/>
    <property type="project" value="TreeGrafter"/>
</dbReference>
<feature type="compositionally biased region" description="Polar residues" evidence="10">
    <location>
        <begin position="20"/>
        <end position="32"/>
    </location>
</feature>
<feature type="region of interest" description="Disordered" evidence="10">
    <location>
        <begin position="166"/>
        <end position="195"/>
    </location>
</feature>
<organism evidence="12 13">
    <name type="scientific">Saxophila tyrrhenica</name>
    <dbReference type="NCBI Taxonomy" id="1690608"/>
    <lineage>
        <taxon>Eukaryota</taxon>
        <taxon>Fungi</taxon>
        <taxon>Dikarya</taxon>
        <taxon>Ascomycota</taxon>
        <taxon>Pezizomycotina</taxon>
        <taxon>Dothideomycetes</taxon>
        <taxon>Dothideomycetidae</taxon>
        <taxon>Mycosphaerellales</taxon>
        <taxon>Extremaceae</taxon>
        <taxon>Saxophila</taxon>
    </lineage>
</organism>
<dbReference type="GeneID" id="89930499"/>
<feature type="compositionally biased region" description="Polar residues" evidence="10">
    <location>
        <begin position="329"/>
        <end position="344"/>
    </location>
</feature>
<dbReference type="InterPro" id="IPR000679">
    <property type="entry name" value="Znf_GATA"/>
</dbReference>
<dbReference type="InterPro" id="IPR039355">
    <property type="entry name" value="Transcription_factor_GATA"/>
</dbReference>
<evidence type="ECO:0000256" key="1">
    <source>
        <dbReference type="ARBA" id="ARBA00004123"/>
    </source>
</evidence>
<feature type="domain" description="GATA-type" evidence="11">
    <location>
        <begin position="121"/>
        <end position="175"/>
    </location>
</feature>
<dbReference type="SMART" id="SM00401">
    <property type="entry name" value="ZnF_GATA"/>
    <property type="match status" value="2"/>
</dbReference>
<evidence type="ECO:0000256" key="2">
    <source>
        <dbReference type="ARBA" id="ARBA00022723"/>
    </source>
</evidence>